<reference evidence="3" key="1">
    <citation type="submission" date="2021-07" db="EMBL/GenBank/DDBJ databases">
        <authorList>
            <person name="Catto M.A."/>
            <person name="Jacobson A."/>
            <person name="Kennedy G."/>
            <person name="Labadie P."/>
            <person name="Hunt B.G."/>
            <person name="Srinivasan R."/>
        </authorList>
    </citation>
    <scope>NUCLEOTIDE SEQUENCE</scope>
    <source>
        <strain evidence="3">PL_HMW_Pooled</strain>
        <tissue evidence="3">Head</tissue>
    </source>
</reference>
<evidence type="ECO:0000256" key="1">
    <source>
        <dbReference type="SAM" id="MobiDB-lite"/>
    </source>
</evidence>
<proteinExistence type="predicted"/>
<sequence length="480" mass="55528">MAAATRPPGVPEELSESSDGETIPNLSTRNGNLNPSGSTITPNEGLEETERSRGHDHEPDPHYPDEVALRRAILDRCRSLEYVSFRDILDQEGAWFDFEVQSRVTLARMRNAMRSARMQNYPELPRSLRNLTRVLNDDQFRVITQTEDGTDNLYGGSVTATDGSHHIMFVSQRMLNYLKISRILHGDGTRKVIPLGANANFLAQQVHLKLVYVILTTWDYHVIPLAWVLMESQTNAAYDAVCQLLRRLVGDDIIVERIITDFEPAQRNGWINNFDTTVQGCLWHLVRAYVDEAKELNLGWWMRNVDEYRRLIRLAGTLPLLPRRLMRRGLILLTQEAMREGPAFYGRVRPFLRYLNQRWVSDPIRAQWMCVYRSVHRTNNAAESHNKTMKLLMGTHPNIYSFINVLIRLERCAFRDCQALENGRRVSNGRKACAVTNDNRLRRLQNDLNNPRGHQDEAIWNYMRRASAVMRNVFNEAVYH</sequence>
<name>A0AAE1HT31_9NEOP</name>
<evidence type="ECO:0000313" key="4">
    <source>
        <dbReference type="Proteomes" id="UP001219518"/>
    </source>
</evidence>
<comment type="caution">
    <text evidence="3">The sequence shown here is derived from an EMBL/GenBank/DDBJ whole genome shotgun (WGS) entry which is preliminary data.</text>
</comment>
<protein>
    <submittedName>
        <fullName evidence="3">GTPase Der</fullName>
    </submittedName>
</protein>
<feature type="domain" description="MULE transposase" evidence="2">
    <location>
        <begin position="200"/>
        <end position="286"/>
    </location>
</feature>
<evidence type="ECO:0000259" key="2">
    <source>
        <dbReference type="Pfam" id="PF10551"/>
    </source>
</evidence>
<organism evidence="3 4">
    <name type="scientific">Frankliniella fusca</name>
    <dbReference type="NCBI Taxonomy" id="407009"/>
    <lineage>
        <taxon>Eukaryota</taxon>
        <taxon>Metazoa</taxon>
        <taxon>Ecdysozoa</taxon>
        <taxon>Arthropoda</taxon>
        <taxon>Hexapoda</taxon>
        <taxon>Insecta</taxon>
        <taxon>Pterygota</taxon>
        <taxon>Neoptera</taxon>
        <taxon>Paraneoptera</taxon>
        <taxon>Thysanoptera</taxon>
        <taxon>Terebrantia</taxon>
        <taxon>Thripoidea</taxon>
        <taxon>Thripidae</taxon>
        <taxon>Frankliniella</taxon>
    </lineage>
</organism>
<dbReference type="Pfam" id="PF10551">
    <property type="entry name" value="MULE"/>
    <property type="match status" value="1"/>
</dbReference>
<keyword evidence="4" id="KW-1185">Reference proteome</keyword>
<feature type="compositionally biased region" description="Basic and acidic residues" evidence="1">
    <location>
        <begin position="48"/>
        <end position="64"/>
    </location>
</feature>
<dbReference type="InterPro" id="IPR018289">
    <property type="entry name" value="MULE_transposase_dom"/>
</dbReference>
<accession>A0AAE1HT31</accession>
<dbReference type="AlphaFoldDB" id="A0AAE1HT31"/>
<feature type="compositionally biased region" description="Polar residues" evidence="1">
    <location>
        <begin position="24"/>
        <end position="42"/>
    </location>
</feature>
<reference evidence="3" key="2">
    <citation type="journal article" date="2023" name="BMC Genomics">
        <title>Pest status, molecular evolution, and epigenetic factors derived from the genome assembly of Frankliniella fusca, a thysanopteran phytovirus vector.</title>
        <authorList>
            <person name="Catto M.A."/>
            <person name="Labadie P.E."/>
            <person name="Jacobson A.L."/>
            <person name="Kennedy G.G."/>
            <person name="Srinivasan R."/>
            <person name="Hunt B.G."/>
        </authorList>
    </citation>
    <scope>NUCLEOTIDE SEQUENCE</scope>
    <source>
        <strain evidence="3">PL_HMW_Pooled</strain>
    </source>
</reference>
<dbReference type="Proteomes" id="UP001219518">
    <property type="component" value="Unassembled WGS sequence"/>
</dbReference>
<evidence type="ECO:0000313" key="3">
    <source>
        <dbReference type="EMBL" id="KAK3926922.1"/>
    </source>
</evidence>
<dbReference type="EMBL" id="JAHWGI010001271">
    <property type="protein sequence ID" value="KAK3926922.1"/>
    <property type="molecule type" value="Genomic_DNA"/>
</dbReference>
<gene>
    <name evidence="3" type="ORF">KUF71_015258</name>
</gene>
<feature type="region of interest" description="Disordered" evidence="1">
    <location>
        <begin position="1"/>
        <end position="64"/>
    </location>
</feature>